<proteinExistence type="inferred from homology"/>
<comment type="subcellular location">
    <subcellularLocation>
        <location evidence="1">Membrane</location>
        <topology evidence="1">Multi-pass membrane protein</topology>
    </subcellularLocation>
</comment>
<evidence type="ECO:0000313" key="5">
    <source>
        <dbReference type="Proteomes" id="UP000037460"/>
    </source>
</evidence>
<dbReference type="PANTHER" id="PTHR12300">
    <property type="entry name" value="HVA22-LIKE PROTEINS"/>
    <property type="match status" value="1"/>
</dbReference>
<dbReference type="Proteomes" id="UP000037460">
    <property type="component" value="Unassembled WGS sequence"/>
</dbReference>
<accession>A0A0M0J4Y2</accession>
<dbReference type="GO" id="GO:0016020">
    <property type="term" value="C:membrane"/>
    <property type="evidence" value="ECO:0007669"/>
    <property type="project" value="UniProtKB-SubCell"/>
</dbReference>
<protein>
    <submittedName>
        <fullName evidence="4">Receptor expression-enhancing protein 1-like protein</fullName>
    </submittedName>
</protein>
<evidence type="ECO:0000256" key="1">
    <source>
        <dbReference type="RuleBase" id="RU362006"/>
    </source>
</evidence>
<dbReference type="Pfam" id="PF03134">
    <property type="entry name" value="TB2_DP1_HVA22"/>
    <property type="match status" value="1"/>
</dbReference>
<name>A0A0M0J4Y2_9EUKA</name>
<reference evidence="5" key="1">
    <citation type="journal article" date="2015" name="PLoS Genet.">
        <title>Genome Sequence and Transcriptome Analyses of Chrysochromulina tobin: Metabolic Tools for Enhanced Algal Fitness in the Prominent Order Prymnesiales (Haptophyceae).</title>
        <authorList>
            <person name="Hovde B.T."/>
            <person name="Deodato C.R."/>
            <person name="Hunsperger H.M."/>
            <person name="Ryken S.A."/>
            <person name="Yost W."/>
            <person name="Jha R.K."/>
            <person name="Patterson J."/>
            <person name="Monnat R.J. Jr."/>
            <person name="Barlow S.B."/>
            <person name="Starkenburg S.R."/>
            <person name="Cattolico R.A."/>
        </authorList>
    </citation>
    <scope>NUCLEOTIDE SEQUENCE</scope>
    <source>
        <strain evidence="5">CCMP291</strain>
    </source>
</reference>
<comment type="similarity">
    <text evidence="1">Belongs to the DP1 family.</text>
</comment>
<sequence>MLGMYLGGTMELLLGVIYPVYGSFKTLRSTKDKDADNAKWMPYWIVFSLFSATEFILDFLFAFWCPFWYEFKILFVVWLQPNYFDGAHKVWTKYIEPAIESKAPYIDEKTEFVVKRVRNISADDLTQLIDWVTVQGQAVVGIKVADAPAKKTAAPAAEKQEDKPDEAEEVLVEEEKKNL</sequence>
<dbReference type="InterPro" id="IPR004345">
    <property type="entry name" value="TB2_DP1_HVA22"/>
</dbReference>
<feature type="compositionally biased region" description="Acidic residues" evidence="2">
    <location>
        <begin position="163"/>
        <end position="172"/>
    </location>
</feature>
<dbReference type="EMBL" id="JWZX01003367">
    <property type="protein sequence ID" value="KOO21382.1"/>
    <property type="molecule type" value="Genomic_DNA"/>
</dbReference>
<keyword evidence="5" id="KW-1185">Reference proteome</keyword>
<dbReference type="OrthoDB" id="10009287at2759"/>
<evidence type="ECO:0000256" key="2">
    <source>
        <dbReference type="SAM" id="MobiDB-lite"/>
    </source>
</evidence>
<keyword evidence="4" id="KW-0675">Receptor</keyword>
<feature type="region of interest" description="Disordered" evidence="2">
    <location>
        <begin position="147"/>
        <end position="179"/>
    </location>
</feature>
<comment type="caution">
    <text evidence="4">The sequence shown here is derived from an EMBL/GenBank/DDBJ whole genome shotgun (WGS) entry which is preliminary data.</text>
</comment>
<keyword evidence="3" id="KW-1133">Transmembrane helix</keyword>
<gene>
    <name evidence="4" type="ORF">Ctob_004522</name>
</gene>
<evidence type="ECO:0000256" key="3">
    <source>
        <dbReference type="SAM" id="Phobius"/>
    </source>
</evidence>
<keyword evidence="3" id="KW-0472">Membrane</keyword>
<dbReference type="AlphaFoldDB" id="A0A0M0J4Y2"/>
<feature type="compositionally biased region" description="Low complexity" evidence="2">
    <location>
        <begin position="147"/>
        <end position="157"/>
    </location>
</feature>
<organism evidence="4 5">
    <name type="scientific">Chrysochromulina tobinii</name>
    <dbReference type="NCBI Taxonomy" id="1460289"/>
    <lineage>
        <taxon>Eukaryota</taxon>
        <taxon>Haptista</taxon>
        <taxon>Haptophyta</taxon>
        <taxon>Prymnesiophyceae</taxon>
        <taxon>Prymnesiales</taxon>
        <taxon>Chrysochromulinaceae</taxon>
        <taxon>Chrysochromulina</taxon>
    </lineage>
</organism>
<evidence type="ECO:0000313" key="4">
    <source>
        <dbReference type="EMBL" id="KOO21382.1"/>
    </source>
</evidence>
<feature type="transmembrane region" description="Helical" evidence="3">
    <location>
        <begin position="6"/>
        <end position="24"/>
    </location>
</feature>
<keyword evidence="3" id="KW-0812">Transmembrane</keyword>
<feature type="transmembrane region" description="Helical" evidence="3">
    <location>
        <begin position="44"/>
        <end position="69"/>
    </location>
</feature>